<evidence type="ECO:0000313" key="1">
    <source>
        <dbReference type="EMBL" id="KAG9187789.1"/>
    </source>
</evidence>
<sequence>MQSTWLHLLDVWQENALYLPYETVLEDAEVAAAVGTAVWGAKHARAFEKSVRDTISLFEVTIWGRRQSTGDQVIYDPRGEAWCPVGEYETGPWVSGMKPWAQFLGDGGVGVVPPLYGCVDIAAKEKGEEHGTGGVLKQRKTTRYIPLPALGLVKLHTKRAHTLATQLFNKQDPDLLTTSLAEFDAHALSMPSSRHESCSYISRITGLETSYTLSNGAPPVMRYEGLGDAQMVLRGVQDWNLLDECVASCRGVRAYVPVSGGGGGGGGDEDMEDGEEDEQDVFDLWTVVETRTLRECVKVQHLGEMFATWCGVDEF</sequence>
<comment type="caution">
    <text evidence="1">The sequence shown here is derived from an EMBL/GenBank/DDBJ whole genome shotgun (WGS) entry which is preliminary data.</text>
</comment>
<keyword evidence="2" id="KW-1185">Reference proteome</keyword>
<organism evidence="1 2">
    <name type="scientific">Alternaria panax</name>
    <dbReference type="NCBI Taxonomy" id="48097"/>
    <lineage>
        <taxon>Eukaryota</taxon>
        <taxon>Fungi</taxon>
        <taxon>Dikarya</taxon>
        <taxon>Ascomycota</taxon>
        <taxon>Pezizomycotina</taxon>
        <taxon>Dothideomycetes</taxon>
        <taxon>Pleosporomycetidae</taxon>
        <taxon>Pleosporales</taxon>
        <taxon>Pleosporineae</taxon>
        <taxon>Pleosporaceae</taxon>
        <taxon>Alternaria</taxon>
        <taxon>Alternaria sect. Panax</taxon>
    </lineage>
</organism>
<dbReference type="Proteomes" id="UP001199106">
    <property type="component" value="Unassembled WGS sequence"/>
</dbReference>
<name>A0AAD4FHR0_9PLEO</name>
<evidence type="ECO:0000313" key="2">
    <source>
        <dbReference type="Proteomes" id="UP001199106"/>
    </source>
</evidence>
<dbReference type="AlphaFoldDB" id="A0AAD4FHR0"/>
<accession>A0AAD4FHR0</accession>
<proteinExistence type="predicted"/>
<protein>
    <submittedName>
        <fullName evidence="1">Uncharacterized protein</fullName>
    </submittedName>
</protein>
<dbReference type="EMBL" id="JAANER010000007">
    <property type="protein sequence ID" value="KAG9187789.1"/>
    <property type="molecule type" value="Genomic_DNA"/>
</dbReference>
<gene>
    <name evidence="1" type="ORF">G6011_05660</name>
</gene>
<reference evidence="1" key="1">
    <citation type="submission" date="2021-07" db="EMBL/GenBank/DDBJ databases">
        <title>Genome Resource of American Ginseng Black Spot Pathogen Alternaria panax.</title>
        <authorList>
            <person name="Qiu C."/>
            <person name="Wang W."/>
            <person name="Liu Z."/>
        </authorList>
    </citation>
    <scope>NUCLEOTIDE SEQUENCE</scope>
    <source>
        <strain evidence="1">BNCC115425</strain>
    </source>
</reference>